<dbReference type="Proteomes" id="UP001596547">
    <property type="component" value="Unassembled WGS sequence"/>
</dbReference>
<evidence type="ECO:0000313" key="2">
    <source>
        <dbReference type="EMBL" id="MFC7316252.1"/>
    </source>
</evidence>
<proteinExistence type="predicted"/>
<evidence type="ECO:0000256" key="1">
    <source>
        <dbReference type="SAM" id="Phobius"/>
    </source>
</evidence>
<evidence type="ECO:0000313" key="3">
    <source>
        <dbReference type="Proteomes" id="UP001596547"/>
    </source>
</evidence>
<name>A0ABD6A7C6_9EURY</name>
<dbReference type="EMBL" id="JBHTBF010000002">
    <property type="protein sequence ID" value="MFC7316252.1"/>
    <property type="molecule type" value="Genomic_DNA"/>
</dbReference>
<dbReference type="RefSeq" id="WP_276304487.1">
    <property type="nucleotide sequence ID" value="NZ_CP119992.1"/>
</dbReference>
<gene>
    <name evidence="2" type="ORF">ACFQPE_05510</name>
</gene>
<dbReference type="AlphaFoldDB" id="A0ABD6A7C6"/>
<sequence>MVDVLGHLALALLLALPAWIVWDGRVSLAFVGTVLATAMLPDVDLVLRHVVPTVEHHGVTHTVLFVVIVSAVAGVLAETVDTSVLERWWRESEGHAVSDGAIFPFVTGGFLLGGLSHLFGDVLSAPDVSEPVEPLWPFLDKPISIDVLYYTSPWWNLGLLVVALSLHLALGYRDGFLADRPSRTGGR</sequence>
<accession>A0ABD6A7C6</accession>
<comment type="caution">
    <text evidence="2">The sequence shown here is derived from an EMBL/GenBank/DDBJ whole genome shotgun (WGS) entry which is preliminary data.</text>
</comment>
<dbReference type="GO" id="GO:0016787">
    <property type="term" value="F:hydrolase activity"/>
    <property type="evidence" value="ECO:0007669"/>
    <property type="project" value="UniProtKB-KW"/>
</dbReference>
<organism evidence="2 3">
    <name type="scientific">Halomarina halobia</name>
    <dbReference type="NCBI Taxonomy" id="3033386"/>
    <lineage>
        <taxon>Archaea</taxon>
        <taxon>Methanobacteriati</taxon>
        <taxon>Methanobacteriota</taxon>
        <taxon>Stenosarchaea group</taxon>
        <taxon>Halobacteria</taxon>
        <taxon>Halobacteriales</taxon>
        <taxon>Natronomonadaceae</taxon>
        <taxon>Halomarina</taxon>
    </lineage>
</organism>
<reference evidence="2 3" key="1">
    <citation type="journal article" date="2019" name="Int. J. Syst. Evol. Microbiol.">
        <title>The Global Catalogue of Microorganisms (GCM) 10K type strain sequencing project: providing services to taxonomists for standard genome sequencing and annotation.</title>
        <authorList>
            <consortium name="The Broad Institute Genomics Platform"/>
            <consortium name="The Broad Institute Genome Sequencing Center for Infectious Disease"/>
            <person name="Wu L."/>
            <person name="Ma J."/>
        </authorList>
    </citation>
    <scope>NUCLEOTIDE SEQUENCE [LARGE SCALE GENOMIC DNA]</scope>
    <source>
        <strain evidence="2 3">PSR21</strain>
    </source>
</reference>
<feature type="transmembrane region" description="Helical" evidence="1">
    <location>
        <begin position="59"/>
        <end position="77"/>
    </location>
</feature>
<feature type="transmembrane region" description="Helical" evidence="1">
    <location>
        <begin position="28"/>
        <end position="47"/>
    </location>
</feature>
<dbReference type="Pfam" id="PF04307">
    <property type="entry name" value="YdjM"/>
    <property type="match status" value="1"/>
</dbReference>
<keyword evidence="3" id="KW-1185">Reference proteome</keyword>
<dbReference type="InterPro" id="IPR007404">
    <property type="entry name" value="YdjM-like"/>
</dbReference>
<protein>
    <submittedName>
        <fullName evidence="2">Metal-dependent hydrolase</fullName>
    </submittedName>
</protein>
<dbReference type="GeneID" id="79314030"/>
<keyword evidence="1" id="KW-0472">Membrane</keyword>
<keyword evidence="2" id="KW-0378">Hydrolase</keyword>
<keyword evidence="1" id="KW-1133">Transmembrane helix</keyword>
<keyword evidence="1" id="KW-0812">Transmembrane</keyword>
<feature type="transmembrane region" description="Helical" evidence="1">
    <location>
        <begin position="154"/>
        <end position="172"/>
    </location>
</feature>